<evidence type="ECO:0000313" key="2">
    <source>
        <dbReference type="EMBL" id="JAT11688.1"/>
    </source>
</evidence>
<sequence>IRCFKKQILVKSKPQKSSSEENLLNEIDTECSAYRLQSSHFFRYPEVYQEEENLFDVEKPPLESSHEESKPLKTRGQPKDHVVQIEIEENLFGEGDATTTEAMKNKTLLSHCQVTTCLSRPVKNQCDSPSKGSLKKSSSEPYLAKKKLPTNAHQHEAIIKSPANINNMFDEFMNTRMDMGSSGLR</sequence>
<name>A0A1B6KJQ7_9HEMI</name>
<organism evidence="2">
    <name type="scientific">Graphocephala atropunctata</name>
    <dbReference type="NCBI Taxonomy" id="36148"/>
    <lineage>
        <taxon>Eukaryota</taxon>
        <taxon>Metazoa</taxon>
        <taxon>Ecdysozoa</taxon>
        <taxon>Arthropoda</taxon>
        <taxon>Hexapoda</taxon>
        <taxon>Insecta</taxon>
        <taxon>Pterygota</taxon>
        <taxon>Neoptera</taxon>
        <taxon>Paraneoptera</taxon>
        <taxon>Hemiptera</taxon>
        <taxon>Auchenorrhyncha</taxon>
        <taxon>Membracoidea</taxon>
        <taxon>Cicadellidae</taxon>
        <taxon>Cicadellinae</taxon>
        <taxon>Cicadellini</taxon>
        <taxon>Graphocephala</taxon>
    </lineage>
</organism>
<gene>
    <name evidence="2" type="ORF">g.53168</name>
</gene>
<feature type="non-terminal residue" evidence="2">
    <location>
        <position position="185"/>
    </location>
</feature>
<reference evidence="2" key="1">
    <citation type="submission" date="2015-11" db="EMBL/GenBank/DDBJ databases">
        <title>De novo transcriptome assembly of four potential Pierce s Disease insect vectors from Arizona vineyards.</title>
        <authorList>
            <person name="Tassone E.E."/>
        </authorList>
    </citation>
    <scope>NUCLEOTIDE SEQUENCE</scope>
</reference>
<dbReference type="EMBL" id="GEBQ01028289">
    <property type="protein sequence ID" value="JAT11688.1"/>
    <property type="molecule type" value="Transcribed_RNA"/>
</dbReference>
<feature type="region of interest" description="Disordered" evidence="1">
    <location>
        <begin position="123"/>
        <end position="142"/>
    </location>
</feature>
<evidence type="ECO:0000256" key="1">
    <source>
        <dbReference type="SAM" id="MobiDB-lite"/>
    </source>
</evidence>
<accession>A0A1B6KJQ7</accession>
<proteinExistence type="predicted"/>
<feature type="region of interest" description="Disordered" evidence="1">
    <location>
        <begin position="60"/>
        <end position="79"/>
    </location>
</feature>
<dbReference type="AlphaFoldDB" id="A0A1B6KJQ7"/>
<protein>
    <submittedName>
        <fullName evidence="2">Uncharacterized protein</fullName>
    </submittedName>
</protein>
<feature type="non-terminal residue" evidence="2">
    <location>
        <position position="1"/>
    </location>
</feature>